<dbReference type="GO" id="GO:0006040">
    <property type="term" value="P:amino sugar metabolic process"/>
    <property type="evidence" value="ECO:0007669"/>
    <property type="project" value="InterPro"/>
</dbReference>
<reference evidence="1 2" key="1">
    <citation type="submission" date="2018-11" db="EMBL/GenBank/DDBJ databases">
        <title>Flavobacterium sp. nov., YIM 102701-2 draft genome.</title>
        <authorList>
            <person name="Li G."/>
            <person name="Jiang Y."/>
        </authorList>
    </citation>
    <scope>NUCLEOTIDE SEQUENCE [LARGE SCALE GENOMIC DNA]</scope>
    <source>
        <strain evidence="1 2">YIM 102701-2</strain>
    </source>
</reference>
<dbReference type="Pfam" id="PF03702">
    <property type="entry name" value="AnmK"/>
    <property type="match status" value="1"/>
</dbReference>
<organism evidence="1 2">
    <name type="scientific">Paenimyroides tangerinum</name>
    <dbReference type="NCBI Taxonomy" id="2488728"/>
    <lineage>
        <taxon>Bacteria</taxon>
        <taxon>Pseudomonadati</taxon>
        <taxon>Bacteroidota</taxon>
        <taxon>Flavobacteriia</taxon>
        <taxon>Flavobacteriales</taxon>
        <taxon>Flavobacteriaceae</taxon>
        <taxon>Paenimyroides</taxon>
    </lineage>
</organism>
<sequence length="353" mass="39869">MNFEKNKILGIMSGTSLDGIDFAVVDFQLINGKWKFQINETQTYSYSKEWFEKLKFAAKLSKIQLENLNKEYTFYLNQQIKRFIDEFKITNLDAIASHGHTILHNPKEGYTLQIGNLPDLKNGFDIPIVCNFRVQDVKFGGQGAPLVPIGDRLLFSEFDFCLNLGGFSNISYEIEGVRIAYDISPVNTVLNFYANQIGLEYDENGDIASKGNIHFDLLGILNANDFYQKSFPKSLGIEFVFNEVLPIINRFNIEIQDVLATYVEHIAIQIENVLKNKTGKMLVTGGGAFNTFLIERIKKRNPNIQIIIPNPVIMNYKEALIFAFLGILKLNNTNNVLASVTGAKMDHSSGVIL</sequence>
<comment type="caution">
    <text evidence="1">The sequence shown here is derived from an EMBL/GenBank/DDBJ whole genome shotgun (WGS) entry which is preliminary data.</text>
</comment>
<dbReference type="GO" id="GO:0016301">
    <property type="term" value="F:kinase activity"/>
    <property type="evidence" value="ECO:0007669"/>
    <property type="project" value="UniProtKB-KW"/>
</dbReference>
<dbReference type="InterPro" id="IPR043129">
    <property type="entry name" value="ATPase_NBD"/>
</dbReference>
<dbReference type="InterPro" id="IPR005338">
    <property type="entry name" value="Anhydro_N_Ac-Mur_kinase"/>
</dbReference>
<dbReference type="EMBL" id="RQVQ01000011">
    <property type="protein sequence ID" value="RRJ91260.1"/>
    <property type="molecule type" value="Genomic_DNA"/>
</dbReference>
<dbReference type="GO" id="GO:0009254">
    <property type="term" value="P:peptidoglycan turnover"/>
    <property type="evidence" value="ECO:0007669"/>
    <property type="project" value="InterPro"/>
</dbReference>
<dbReference type="Gene3D" id="3.30.420.40">
    <property type="match status" value="2"/>
</dbReference>
<dbReference type="PANTHER" id="PTHR30605">
    <property type="entry name" value="ANHYDRO-N-ACETYLMURAMIC ACID KINASE"/>
    <property type="match status" value="1"/>
</dbReference>
<dbReference type="SUPFAM" id="SSF53067">
    <property type="entry name" value="Actin-like ATPase domain"/>
    <property type="match status" value="1"/>
</dbReference>
<dbReference type="OrthoDB" id="9763949at2"/>
<dbReference type="RefSeq" id="WP_125018528.1">
    <property type="nucleotide sequence ID" value="NZ_RQVQ01000011.1"/>
</dbReference>
<protein>
    <submittedName>
        <fullName evidence="1">Anhydro-N-acetylmuramic acid kinase</fullName>
        <ecNumber evidence="1">2.7.1.170</ecNumber>
    </submittedName>
</protein>
<gene>
    <name evidence="1" type="ORF">EG240_06205</name>
</gene>
<dbReference type="PANTHER" id="PTHR30605:SF0">
    <property type="entry name" value="ANHYDRO-N-ACETYLMURAMIC ACID KINASE"/>
    <property type="match status" value="1"/>
</dbReference>
<dbReference type="Proteomes" id="UP000275719">
    <property type="component" value="Unassembled WGS sequence"/>
</dbReference>
<keyword evidence="1" id="KW-0418">Kinase</keyword>
<accession>A0A3P3W8E6</accession>
<evidence type="ECO:0000313" key="1">
    <source>
        <dbReference type="EMBL" id="RRJ91260.1"/>
    </source>
</evidence>
<name>A0A3P3W8E6_9FLAO</name>
<evidence type="ECO:0000313" key="2">
    <source>
        <dbReference type="Proteomes" id="UP000275719"/>
    </source>
</evidence>
<dbReference type="GO" id="GO:0016773">
    <property type="term" value="F:phosphotransferase activity, alcohol group as acceptor"/>
    <property type="evidence" value="ECO:0007669"/>
    <property type="project" value="InterPro"/>
</dbReference>
<keyword evidence="2" id="KW-1185">Reference proteome</keyword>
<proteinExistence type="predicted"/>
<dbReference type="AlphaFoldDB" id="A0A3P3W8E6"/>
<dbReference type="NCBIfam" id="NF007144">
    <property type="entry name" value="PRK09585.2-3"/>
    <property type="match status" value="1"/>
</dbReference>
<keyword evidence="1" id="KW-0808">Transferase</keyword>
<dbReference type="GO" id="GO:0005524">
    <property type="term" value="F:ATP binding"/>
    <property type="evidence" value="ECO:0007669"/>
    <property type="project" value="InterPro"/>
</dbReference>
<dbReference type="EC" id="2.7.1.170" evidence="1"/>